<feature type="signal peptide" evidence="2">
    <location>
        <begin position="1"/>
        <end position="22"/>
    </location>
</feature>
<evidence type="ECO:0000256" key="1">
    <source>
        <dbReference type="SAM" id="Phobius"/>
    </source>
</evidence>
<feature type="transmembrane region" description="Helical" evidence="1">
    <location>
        <begin position="154"/>
        <end position="175"/>
    </location>
</feature>
<keyword evidence="1" id="KW-1133">Transmembrane helix</keyword>
<evidence type="ECO:0000313" key="3">
    <source>
        <dbReference type="EMBL" id="KAK8246375.1"/>
    </source>
</evidence>
<protein>
    <submittedName>
        <fullName evidence="3">Uncharacterized protein</fullName>
    </submittedName>
</protein>
<keyword evidence="1" id="KW-0472">Membrane</keyword>
<dbReference type="Proteomes" id="UP001492380">
    <property type="component" value="Unassembled WGS sequence"/>
</dbReference>
<reference evidence="3 4" key="1">
    <citation type="submission" date="2024-04" db="EMBL/GenBank/DDBJ databases">
        <title>Phyllosticta paracitricarpa is synonymous to the EU quarantine fungus P. citricarpa based on phylogenomic analyses.</title>
        <authorList>
            <consortium name="Lawrence Berkeley National Laboratory"/>
            <person name="Van Ingen-Buijs V.A."/>
            <person name="Van Westerhoven A.C."/>
            <person name="Haridas S."/>
            <person name="Skiadas P."/>
            <person name="Martin F."/>
            <person name="Groenewald J.Z."/>
            <person name="Crous P.W."/>
            <person name="Seidl M.F."/>
        </authorList>
    </citation>
    <scope>NUCLEOTIDE SEQUENCE [LARGE SCALE GENOMIC DNA]</scope>
    <source>
        <strain evidence="3 4">CBS 123374</strain>
    </source>
</reference>
<evidence type="ECO:0000256" key="2">
    <source>
        <dbReference type="SAM" id="SignalP"/>
    </source>
</evidence>
<name>A0ABR1Z1U2_9PEZI</name>
<feature type="transmembrane region" description="Helical" evidence="1">
    <location>
        <begin position="115"/>
        <end position="133"/>
    </location>
</feature>
<comment type="caution">
    <text evidence="3">The sequence shown here is derived from an EMBL/GenBank/DDBJ whole genome shotgun (WGS) entry which is preliminary data.</text>
</comment>
<keyword evidence="2" id="KW-0732">Signal</keyword>
<sequence>MRQAILPAFLIVLSVLRVELMGHEDDSMSELVSRTTPSIEDAHAFNLICSRATWAIWTLWQIYDLLGFINGINWLSYVPNLDSRGTRVVDLVHITMQTIQWIRFLYVAVTCDVFYLTRVAAMTFPLGLLSVVIDDLCKGRRTSWLKIWFRFDRTLLGLTQVFLAWLPVIILNGMMLQNGLDAYLGETWAAERRDQAMFLKEYRWQRYLEREAEMAARYRG</sequence>
<proteinExistence type="predicted"/>
<organism evidence="3 4">
    <name type="scientific">Phyllosticta capitalensis</name>
    <dbReference type="NCBI Taxonomy" id="121624"/>
    <lineage>
        <taxon>Eukaryota</taxon>
        <taxon>Fungi</taxon>
        <taxon>Dikarya</taxon>
        <taxon>Ascomycota</taxon>
        <taxon>Pezizomycotina</taxon>
        <taxon>Dothideomycetes</taxon>
        <taxon>Dothideomycetes incertae sedis</taxon>
        <taxon>Botryosphaeriales</taxon>
        <taxon>Phyllostictaceae</taxon>
        <taxon>Phyllosticta</taxon>
    </lineage>
</organism>
<accession>A0ABR1Z1U2</accession>
<keyword evidence="1" id="KW-0812">Transmembrane</keyword>
<keyword evidence="4" id="KW-1185">Reference proteome</keyword>
<gene>
    <name evidence="3" type="ORF">HDK90DRAFT_521052</name>
</gene>
<dbReference type="EMBL" id="JBBWRZ010000001">
    <property type="protein sequence ID" value="KAK8246375.1"/>
    <property type="molecule type" value="Genomic_DNA"/>
</dbReference>
<feature type="chain" id="PRO_5046576681" evidence="2">
    <location>
        <begin position="23"/>
        <end position="220"/>
    </location>
</feature>
<evidence type="ECO:0000313" key="4">
    <source>
        <dbReference type="Proteomes" id="UP001492380"/>
    </source>
</evidence>
<feature type="transmembrane region" description="Helical" evidence="1">
    <location>
        <begin position="54"/>
        <end position="76"/>
    </location>
</feature>